<evidence type="ECO:0000313" key="13">
    <source>
        <dbReference type="EMBL" id="MQM08980.1"/>
    </source>
</evidence>
<keyword evidence="8 11" id="KW-0408">Iron</keyword>
<reference evidence="13" key="1">
    <citation type="submission" date="2017-07" db="EMBL/GenBank/DDBJ databases">
        <title>Taro Niue Genome Assembly and Annotation.</title>
        <authorList>
            <person name="Atibalentja N."/>
            <person name="Keating K."/>
            <person name="Fields C.J."/>
        </authorList>
    </citation>
    <scope>NUCLEOTIDE SEQUENCE</scope>
    <source>
        <strain evidence="13">Niue_2</strain>
        <tissue evidence="13">Leaf</tissue>
    </source>
</reference>
<proteinExistence type="inferred from homology"/>
<name>A0A843X1B5_COLES</name>
<dbReference type="InterPro" id="IPR017972">
    <property type="entry name" value="Cyt_P450_CS"/>
</dbReference>
<comment type="cofactor">
    <cofactor evidence="11">
        <name>heme</name>
        <dbReference type="ChEBI" id="CHEBI:30413"/>
    </cofactor>
</comment>
<keyword evidence="5 11" id="KW-0479">Metal-binding</keyword>
<comment type="subcellular location">
    <subcellularLocation>
        <location evidence="1">Membrane</location>
    </subcellularLocation>
</comment>
<evidence type="ECO:0000256" key="1">
    <source>
        <dbReference type="ARBA" id="ARBA00004370"/>
    </source>
</evidence>
<evidence type="ECO:0000256" key="11">
    <source>
        <dbReference type="PIRSR" id="PIRSR602401-1"/>
    </source>
</evidence>
<dbReference type="GO" id="GO:0005506">
    <property type="term" value="F:iron ion binding"/>
    <property type="evidence" value="ECO:0007669"/>
    <property type="project" value="InterPro"/>
</dbReference>
<evidence type="ECO:0000256" key="2">
    <source>
        <dbReference type="ARBA" id="ARBA00010617"/>
    </source>
</evidence>
<evidence type="ECO:0000256" key="9">
    <source>
        <dbReference type="ARBA" id="ARBA00023033"/>
    </source>
</evidence>
<keyword evidence="3 11" id="KW-0349">Heme</keyword>
<evidence type="ECO:0000256" key="12">
    <source>
        <dbReference type="RuleBase" id="RU000461"/>
    </source>
</evidence>
<dbReference type="OrthoDB" id="1470350at2759"/>
<accession>A0A843X1B5</accession>
<dbReference type="PRINTS" id="PR00385">
    <property type="entry name" value="P450"/>
</dbReference>
<keyword evidence="6" id="KW-1133">Transmembrane helix</keyword>
<organism evidence="13 14">
    <name type="scientific">Colocasia esculenta</name>
    <name type="common">Wild taro</name>
    <name type="synonym">Arum esculentum</name>
    <dbReference type="NCBI Taxonomy" id="4460"/>
    <lineage>
        <taxon>Eukaryota</taxon>
        <taxon>Viridiplantae</taxon>
        <taxon>Streptophyta</taxon>
        <taxon>Embryophyta</taxon>
        <taxon>Tracheophyta</taxon>
        <taxon>Spermatophyta</taxon>
        <taxon>Magnoliopsida</taxon>
        <taxon>Liliopsida</taxon>
        <taxon>Araceae</taxon>
        <taxon>Aroideae</taxon>
        <taxon>Colocasieae</taxon>
        <taxon>Colocasia</taxon>
    </lineage>
</organism>
<dbReference type="EMBL" id="NMUH01004255">
    <property type="protein sequence ID" value="MQM08980.1"/>
    <property type="molecule type" value="Genomic_DNA"/>
</dbReference>
<dbReference type="PROSITE" id="PS00086">
    <property type="entry name" value="CYTOCHROME_P450"/>
    <property type="match status" value="1"/>
</dbReference>
<sequence length="263" mass="29429">MREIFKEVRGIFGELIIKRERAMQAGSGGMNDLLGLLLESNLERLQEDGNSKGVRMTTDEVIEECKLFYAAGEENTAGLLTWTIVALGMHPDWQERARAEVLKVFGKNNDLVFDGLGQLKIVTMVLYEVLRLYPPIISTNRVTRKATKVGGYTFPAGVQLFLPILFIHHDPEFWGDDAVKFKPERFAEGVSRASENHLAPFFPFGGGPRTCLGNNFAMIEAKLCLAMILQRFSFDISPTYVHAPYTAVTLQPQHGAPVVLRKL</sequence>
<dbReference type="GO" id="GO:0020037">
    <property type="term" value="F:heme binding"/>
    <property type="evidence" value="ECO:0007669"/>
    <property type="project" value="InterPro"/>
</dbReference>
<feature type="binding site" description="axial binding residue" evidence="11">
    <location>
        <position position="211"/>
    </location>
    <ligand>
        <name>heme</name>
        <dbReference type="ChEBI" id="CHEBI:30413"/>
    </ligand>
    <ligandPart>
        <name>Fe</name>
        <dbReference type="ChEBI" id="CHEBI:18248"/>
    </ligandPart>
</feature>
<evidence type="ECO:0000313" key="14">
    <source>
        <dbReference type="Proteomes" id="UP000652761"/>
    </source>
</evidence>
<gene>
    <name evidence="13" type="ORF">Taro_041839</name>
</gene>
<dbReference type="Pfam" id="PF00067">
    <property type="entry name" value="p450"/>
    <property type="match status" value="1"/>
</dbReference>
<dbReference type="PANTHER" id="PTHR24282">
    <property type="entry name" value="CYTOCHROME P450 FAMILY MEMBER"/>
    <property type="match status" value="1"/>
</dbReference>
<dbReference type="SUPFAM" id="SSF48264">
    <property type="entry name" value="Cytochrome P450"/>
    <property type="match status" value="1"/>
</dbReference>
<dbReference type="PRINTS" id="PR00463">
    <property type="entry name" value="EP450I"/>
</dbReference>
<evidence type="ECO:0000256" key="5">
    <source>
        <dbReference type="ARBA" id="ARBA00022723"/>
    </source>
</evidence>
<evidence type="ECO:0000256" key="10">
    <source>
        <dbReference type="ARBA" id="ARBA00023136"/>
    </source>
</evidence>
<dbReference type="GO" id="GO:0016705">
    <property type="term" value="F:oxidoreductase activity, acting on paired donors, with incorporation or reduction of molecular oxygen"/>
    <property type="evidence" value="ECO:0007669"/>
    <property type="project" value="InterPro"/>
</dbReference>
<dbReference type="GO" id="GO:0004497">
    <property type="term" value="F:monooxygenase activity"/>
    <property type="evidence" value="ECO:0007669"/>
    <property type="project" value="UniProtKB-KW"/>
</dbReference>
<dbReference type="InterPro" id="IPR001128">
    <property type="entry name" value="Cyt_P450"/>
</dbReference>
<keyword evidence="4" id="KW-0812">Transmembrane</keyword>
<evidence type="ECO:0000256" key="7">
    <source>
        <dbReference type="ARBA" id="ARBA00023002"/>
    </source>
</evidence>
<dbReference type="GO" id="GO:0006629">
    <property type="term" value="P:lipid metabolic process"/>
    <property type="evidence" value="ECO:0007669"/>
    <property type="project" value="UniProtKB-ARBA"/>
</dbReference>
<dbReference type="GO" id="GO:0016020">
    <property type="term" value="C:membrane"/>
    <property type="evidence" value="ECO:0007669"/>
    <property type="project" value="UniProtKB-SubCell"/>
</dbReference>
<evidence type="ECO:0000256" key="6">
    <source>
        <dbReference type="ARBA" id="ARBA00022989"/>
    </source>
</evidence>
<evidence type="ECO:0000256" key="3">
    <source>
        <dbReference type="ARBA" id="ARBA00022617"/>
    </source>
</evidence>
<evidence type="ECO:0000256" key="8">
    <source>
        <dbReference type="ARBA" id="ARBA00023004"/>
    </source>
</evidence>
<dbReference type="Gene3D" id="1.10.630.10">
    <property type="entry name" value="Cytochrome P450"/>
    <property type="match status" value="1"/>
</dbReference>
<evidence type="ECO:0000256" key="4">
    <source>
        <dbReference type="ARBA" id="ARBA00022692"/>
    </source>
</evidence>
<feature type="non-terminal residue" evidence="13">
    <location>
        <position position="263"/>
    </location>
</feature>
<evidence type="ECO:0008006" key="15">
    <source>
        <dbReference type="Google" id="ProtNLM"/>
    </source>
</evidence>
<comment type="similarity">
    <text evidence="2 12">Belongs to the cytochrome P450 family.</text>
</comment>
<keyword evidence="14" id="KW-1185">Reference proteome</keyword>
<protein>
    <recommendedName>
        <fullName evidence="15">Cytochrome P450</fullName>
    </recommendedName>
</protein>
<keyword evidence="9 12" id="KW-0503">Monooxygenase</keyword>
<keyword evidence="10" id="KW-0472">Membrane</keyword>
<dbReference type="InterPro" id="IPR036396">
    <property type="entry name" value="Cyt_P450_sf"/>
</dbReference>
<dbReference type="AlphaFoldDB" id="A0A843X1B5"/>
<comment type="caution">
    <text evidence="13">The sequence shown here is derived from an EMBL/GenBank/DDBJ whole genome shotgun (WGS) entry which is preliminary data.</text>
</comment>
<dbReference type="PANTHER" id="PTHR24282:SF255">
    <property type="entry name" value="CYTOCHROME P450 72A11-RELATED"/>
    <property type="match status" value="1"/>
</dbReference>
<dbReference type="InterPro" id="IPR050665">
    <property type="entry name" value="Cytochrome_P450_Monooxygen"/>
</dbReference>
<keyword evidence="7 12" id="KW-0560">Oxidoreductase</keyword>
<dbReference type="InterPro" id="IPR002401">
    <property type="entry name" value="Cyt_P450_E_grp-I"/>
</dbReference>
<dbReference type="Proteomes" id="UP000652761">
    <property type="component" value="Unassembled WGS sequence"/>
</dbReference>